<dbReference type="OrthoDB" id="52928at2"/>
<organism evidence="1 2">
    <name type="scientific">Actinomyces johnsonii F0510</name>
    <dbReference type="NCBI Taxonomy" id="1227262"/>
    <lineage>
        <taxon>Bacteria</taxon>
        <taxon>Bacillati</taxon>
        <taxon>Actinomycetota</taxon>
        <taxon>Actinomycetes</taxon>
        <taxon>Actinomycetales</taxon>
        <taxon>Actinomycetaceae</taxon>
        <taxon>Actinomyces</taxon>
    </lineage>
</organism>
<dbReference type="PATRIC" id="fig|1227262.3.peg.1727"/>
<dbReference type="EMBL" id="AWSD01000231">
    <property type="protein sequence ID" value="ERH18041.1"/>
    <property type="molecule type" value="Genomic_DNA"/>
</dbReference>
<sequence>MDEKASTTIGFFCRARAFLAAHGITELVRVVTDSGTNYRAQPFTATITSLASHN</sequence>
<evidence type="ECO:0008006" key="3">
    <source>
        <dbReference type="Google" id="ProtNLM"/>
    </source>
</evidence>
<evidence type="ECO:0000313" key="2">
    <source>
        <dbReference type="Proteomes" id="UP000016498"/>
    </source>
</evidence>
<accession>U1Q689</accession>
<reference evidence="1 2" key="1">
    <citation type="submission" date="2013-06" db="EMBL/GenBank/DDBJ databases">
        <authorList>
            <person name="Weinstock G."/>
            <person name="Sodergren E."/>
            <person name="Lobos E.A."/>
            <person name="Fulton L."/>
            <person name="Fulton R."/>
            <person name="Courtney L."/>
            <person name="Fronick C."/>
            <person name="O'Laughlin M."/>
            <person name="Godfrey J."/>
            <person name="Wilson R.M."/>
            <person name="Miner T."/>
            <person name="Farmer C."/>
            <person name="Delehaunty K."/>
            <person name="Cordes M."/>
            <person name="Minx P."/>
            <person name="Tomlinson C."/>
            <person name="Chen J."/>
            <person name="Wollam A."/>
            <person name="Pepin K.H."/>
            <person name="Bhonagiri V."/>
            <person name="Zhang X."/>
            <person name="Warren W."/>
            <person name="Mitreva M."/>
            <person name="Mardis E.R."/>
            <person name="Wilson R.K."/>
        </authorList>
    </citation>
    <scope>NUCLEOTIDE SEQUENCE [LARGE SCALE GENOMIC DNA]</scope>
    <source>
        <strain evidence="1 2">F0510</strain>
    </source>
</reference>
<name>U1Q689_9ACTO</name>
<proteinExistence type="predicted"/>
<protein>
    <recommendedName>
        <fullName evidence="3">Integrase catalytic domain-containing protein</fullName>
    </recommendedName>
</protein>
<dbReference type="AlphaFoldDB" id="U1Q689"/>
<comment type="caution">
    <text evidence="1">The sequence shown here is derived from an EMBL/GenBank/DDBJ whole genome shotgun (WGS) entry which is preliminary data.</text>
</comment>
<gene>
    <name evidence="1" type="ORF">HMPREF1549_02108</name>
</gene>
<dbReference type="Proteomes" id="UP000016498">
    <property type="component" value="Unassembled WGS sequence"/>
</dbReference>
<evidence type="ECO:0000313" key="1">
    <source>
        <dbReference type="EMBL" id="ERH18041.1"/>
    </source>
</evidence>
<dbReference type="HOGENOM" id="CLU_3039531_0_0_11"/>